<dbReference type="Proteomes" id="UP000037594">
    <property type="component" value="Unassembled WGS sequence"/>
</dbReference>
<dbReference type="EMBL" id="LFOD01000085">
    <property type="protein sequence ID" value="KMV13630.1"/>
    <property type="molecule type" value="Genomic_DNA"/>
</dbReference>
<proteinExistence type="predicted"/>
<sequence length="80" mass="8421">MPAISLETDRTGWTGSFAAVVELVAKDLLSDGAPVNNMTVESEDEGVVNGSLTGVEDGHLIVDGQRIEIADNVVGFYVND</sequence>
<dbReference type="RefSeq" id="WP_048896621.1">
    <property type="nucleotide sequence ID" value="NZ_LFOD01000085.1"/>
</dbReference>
<name>A0A0J8TZI7_9MYCO</name>
<evidence type="ECO:0000313" key="2">
    <source>
        <dbReference type="Proteomes" id="UP000037594"/>
    </source>
</evidence>
<dbReference type="AlphaFoldDB" id="A0A0J8TZI7"/>
<accession>A0A0J8TZI7</accession>
<comment type="caution">
    <text evidence="1">The sequence shown here is derived from an EMBL/GenBank/DDBJ whole genome shotgun (WGS) entry which is preliminary data.</text>
</comment>
<evidence type="ECO:0000313" key="1">
    <source>
        <dbReference type="EMBL" id="KMV13630.1"/>
    </source>
</evidence>
<gene>
    <name evidence="1" type="ORF">ACT17_34320</name>
</gene>
<dbReference type="PATRIC" id="fig|451644.5.peg.7058"/>
<reference evidence="1 2" key="1">
    <citation type="submission" date="2015-06" db="EMBL/GenBank/DDBJ databases">
        <title>Genome sequence of Mycobacterium conceptionense strain MLE.</title>
        <authorList>
            <person name="Greninger A.L."/>
            <person name="Cunningham G."/>
            <person name="Chiu C.Y."/>
            <person name="Miller S."/>
        </authorList>
    </citation>
    <scope>NUCLEOTIDE SEQUENCE [LARGE SCALE GENOMIC DNA]</scope>
    <source>
        <strain evidence="1 2">MLE</strain>
    </source>
</reference>
<organism evidence="1 2">
    <name type="scientific">Mycolicibacterium conceptionense</name>
    <dbReference type="NCBI Taxonomy" id="451644"/>
    <lineage>
        <taxon>Bacteria</taxon>
        <taxon>Bacillati</taxon>
        <taxon>Actinomycetota</taxon>
        <taxon>Actinomycetes</taxon>
        <taxon>Mycobacteriales</taxon>
        <taxon>Mycobacteriaceae</taxon>
        <taxon>Mycolicibacterium</taxon>
    </lineage>
</organism>
<protein>
    <submittedName>
        <fullName evidence="1">Uncharacterized protein</fullName>
    </submittedName>
</protein>